<dbReference type="Pfam" id="PF04014">
    <property type="entry name" value="MazE_antitoxin"/>
    <property type="match status" value="1"/>
</dbReference>
<evidence type="ECO:0000259" key="1">
    <source>
        <dbReference type="Pfam" id="PF04014"/>
    </source>
</evidence>
<evidence type="ECO:0000313" key="3">
    <source>
        <dbReference type="Proteomes" id="UP001319921"/>
    </source>
</evidence>
<dbReference type="InterPro" id="IPR037914">
    <property type="entry name" value="SpoVT-AbrB_sf"/>
</dbReference>
<dbReference type="EMBL" id="AP025226">
    <property type="protein sequence ID" value="BDB97729.1"/>
    <property type="molecule type" value="Genomic_DNA"/>
</dbReference>
<organism evidence="2 3">
    <name type="scientific">Saccharolobus caldissimus</name>
    <dbReference type="NCBI Taxonomy" id="1702097"/>
    <lineage>
        <taxon>Archaea</taxon>
        <taxon>Thermoproteota</taxon>
        <taxon>Thermoprotei</taxon>
        <taxon>Sulfolobales</taxon>
        <taxon>Sulfolobaceae</taxon>
        <taxon>Saccharolobus</taxon>
    </lineage>
</organism>
<sequence length="57" mass="6606">MKPRVYKGGRPGHNTFYLLIPKDVVDSLGIKPDDDFILNVEQKDGEITLCYKRVRKQ</sequence>
<dbReference type="InterPro" id="IPR007159">
    <property type="entry name" value="SpoVT-AbrB_dom"/>
</dbReference>
<feature type="domain" description="SpoVT-AbrB" evidence="1">
    <location>
        <begin position="12"/>
        <end position="51"/>
    </location>
</feature>
<keyword evidence="3" id="KW-1185">Reference proteome</keyword>
<gene>
    <name evidence="2" type="ORF">SACC_07460</name>
</gene>
<dbReference type="Gene3D" id="2.10.260.10">
    <property type="match status" value="1"/>
</dbReference>
<dbReference type="SUPFAM" id="SSF89447">
    <property type="entry name" value="AbrB/MazE/MraZ-like"/>
    <property type="match status" value="1"/>
</dbReference>
<dbReference type="KEGG" id="scas:SACC_07460"/>
<reference evidence="2 3" key="1">
    <citation type="journal article" date="2022" name="Microbiol. Resour. Announc.">
        <title>Complete Genome Sequence of the Hyperthermophilic and Acidophilic Archaeon Saccharolobus caldissimus Strain HS-3T.</title>
        <authorList>
            <person name="Sakai H.D."/>
            <person name="Kurosawa N."/>
        </authorList>
    </citation>
    <scope>NUCLEOTIDE SEQUENCE [LARGE SCALE GENOMIC DNA]</scope>
    <source>
        <strain evidence="2 3">JCM32116</strain>
    </source>
</reference>
<accession>A0AAQ4CPJ8</accession>
<dbReference type="GO" id="GO:0003677">
    <property type="term" value="F:DNA binding"/>
    <property type="evidence" value="ECO:0007669"/>
    <property type="project" value="InterPro"/>
</dbReference>
<proteinExistence type="predicted"/>
<name>A0AAQ4CPJ8_9CREN</name>
<dbReference type="GeneID" id="68865486"/>
<dbReference type="RefSeq" id="WP_229571706.1">
    <property type="nucleotide sequence ID" value="NZ_AP025226.1"/>
</dbReference>
<protein>
    <recommendedName>
        <fullName evidence="1">SpoVT-AbrB domain-containing protein</fullName>
    </recommendedName>
</protein>
<evidence type="ECO:0000313" key="2">
    <source>
        <dbReference type="EMBL" id="BDB97729.1"/>
    </source>
</evidence>
<dbReference type="Proteomes" id="UP001319921">
    <property type="component" value="Chromosome"/>
</dbReference>
<dbReference type="AlphaFoldDB" id="A0AAQ4CPJ8"/>